<dbReference type="AlphaFoldDB" id="A0AAX3TZ73"/>
<dbReference type="EMBL" id="CP118709">
    <property type="protein sequence ID" value="WGK80541.1"/>
    <property type="molecule type" value="Genomic_DNA"/>
</dbReference>
<dbReference type="RefSeq" id="WP_141652929.1">
    <property type="nucleotide sequence ID" value="NZ_CP118709.1"/>
</dbReference>
<feature type="domain" description="DUF6538" evidence="1">
    <location>
        <begin position="9"/>
        <end position="57"/>
    </location>
</feature>
<protein>
    <recommendedName>
        <fullName evidence="1">DUF6538 domain-containing protein</fullName>
    </recommendedName>
</protein>
<evidence type="ECO:0000313" key="2">
    <source>
        <dbReference type="EMBL" id="WGK80541.1"/>
    </source>
</evidence>
<evidence type="ECO:0000313" key="3">
    <source>
        <dbReference type="Proteomes" id="UP001239257"/>
    </source>
</evidence>
<sequence>MRYLTQHSSSSIWYFRYQIPARFRSFSPNGREIKKSLSTRSLSTARLKASKMQQVLWERMELLEKHSSGGRKMRSAMPNHSSLDDAYISKYLNTIKRQTLTKLTTYIQLLERKPNLLRAQRQRIELRKKDSDTPSIEIIESIYPRDANPIDIAEEMVSLDDHDLDLDTLHYREDKKNIHMAMGQFYRDYQCCLDSLNLKGAKAVLQAIQEYESGTFLPLSDDFKTEDYWECTHSITEKLVMVRLTWMVD</sequence>
<accession>A0AAX3TZ73</accession>
<name>A0AAX3TZ73_9VIBR</name>
<dbReference type="GeneID" id="79916995"/>
<dbReference type="Pfam" id="PF20172">
    <property type="entry name" value="DUF6538"/>
    <property type="match status" value="1"/>
</dbReference>
<gene>
    <name evidence="2" type="ORF">PYE51_07620</name>
</gene>
<organism evidence="2 3">
    <name type="scientific">Vibrio aestuarianus</name>
    <dbReference type="NCBI Taxonomy" id="28171"/>
    <lineage>
        <taxon>Bacteria</taxon>
        <taxon>Pseudomonadati</taxon>
        <taxon>Pseudomonadota</taxon>
        <taxon>Gammaproteobacteria</taxon>
        <taxon>Vibrionales</taxon>
        <taxon>Vibrionaceae</taxon>
        <taxon>Vibrio</taxon>
    </lineage>
</organism>
<reference evidence="2" key="1">
    <citation type="submission" date="2022-02" db="EMBL/GenBank/DDBJ databases">
        <title>Emergence and expansion in Europe of a Vibrio aestuarianus clonal complex pathogenic for oysters.</title>
        <authorList>
            <person name="Mesnil A."/>
            <person name="Travers M.-A."/>
        </authorList>
    </citation>
    <scope>NUCLEOTIDE SEQUENCE</scope>
    <source>
        <strain evidence="2">U29</strain>
    </source>
</reference>
<proteinExistence type="predicted"/>
<dbReference type="Proteomes" id="UP001239257">
    <property type="component" value="Chromosome 1"/>
</dbReference>
<evidence type="ECO:0000259" key="1">
    <source>
        <dbReference type="Pfam" id="PF20172"/>
    </source>
</evidence>
<dbReference type="InterPro" id="IPR046668">
    <property type="entry name" value="DUF6538"/>
</dbReference>